<feature type="transmembrane region" description="Helical" evidence="1">
    <location>
        <begin position="172"/>
        <end position="194"/>
    </location>
</feature>
<accession>U2LB32</accession>
<evidence type="ECO:0008006" key="4">
    <source>
        <dbReference type="Google" id="ProtNLM"/>
    </source>
</evidence>
<keyword evidence="1" id="KW-0472">Membrane</keyword>
<evidence type="ECO:0000313" key="3">
    <source>
        <dbReference type="Proteomes" id="UP000016600"/>
    </source>
</evidence>
<evidence type="ECO:0000256" key="1">
    <source>
        <dbReference type="SAM" id="Phobius"/>
    </source>
</evidence>
<feature type="transmembrane region" description="Helical" evidence="1">
    <location>
        <begin position="270"/>
        <end position="289"/>
    </location>
</feature>
<feature type="transmembrane region" description="Helical" evidence="1">
    <location>
        <begin position="134"/>
        <end position="152"/>
    </location>
</feature>
<dbReference type="Proteomes" id="UP000016600">
    <property type="component" value="Unassembled WGS sequence"/>
</dbReference>
<reference evidence="2 3" key="1">
    <citation type="submission" date="2013-08" db="EMBL/GenBank/DDBJ databases">
        <authorList>
            <person name="Durkin A.S."/>
            <person name="Haft D.R."/>
            <person name="McCorrison J."/>
            <person name="Torralba M."/>
            <person name="Gillis M."/>
            <person name="Haft D.H."/>
            <person name="Methe B."/>
            <person name="Sutton G."/>
            <person name="Nelson K.E."/>
        </authorList>
    </citation>
    <scope>NUCLEOTIDE SEQUENCE [LARGE SCALE GENOMIC DNA]</scope>
    <source>
        <strain evidence="2 3">F0068</strain>
    </source>
</reference>
<comment type="caution">
    <text evidence="2">The sequence shown here is derived from an EMBL/GenBank/DDBJ whole genome shotgun (WGS) entry which is preliminary data.</text>
</comment>
<dbReference type="AlphaFoldDB" id="U2LB32"/>
<proteinExistence type="predicted"/>
<dbReference type="PATRIC" id="fig|1081904.3.peg.1125"/>
<protein>
    <recommendedName>
        <fullName evidence="4">Beta-carotene 15,15'-monooxygenase</fullName>
    </recommendedName>
</protein>
<gene>
    <name evidence="2" type="ORF">HMPREF1218_1473</name>
</gene>
<sequence>MLLTSLSSCYHQRPQSHDATTHYSEYQLDSLSFSSTHHYTNNYNFVVKADSLVLFRQQPEEIINHLSADSFAVYKHEHLVVADIRILSDDPVDSVWVQVARDQSTFGWIHESSLLPKVVPDDPISQFISTFSDIHTLIFLVIITLIGIVYLLRKLQSRRAPIVHFRDIDSFYPTLLVLIVASSATFYASIQLFAPDVWRHFYYHPTLNPFSVPPLLAIFLASVWAMLITALAVVDDVRHQLPFRFAVMYLCGLAAVCAVAYIVFSLTTLYYVGYLILIAYFVFALRCYFTHNRAYYLCGNCGAKLRHKGRCPRCGAINR</sequence>
<keyword evidence="1" id="KW-1133">Transmembrane helix</keyword>
<feature type="transmembrane region" description="Helical" evidence="1">
    <location>
        <begin position="214"/>
        <end position="234"/>
    </location>
</feature>
<organism evidence="2 3">
    <name type="scientific">Hoylesella pleuritidis F0068</name>
    <dbReference type="NCBI Taxonomy" id="1081904"/>
    <lineage>
        <taxon>Bacteria</taxon>
        <taxon>Pseudomonadati</taxon>
        <taxon>Bacteroidota</taxon>
        <taxon>Bacteroidia</taxon>
        <taxon>Bacteroidales</taxon>
        <taxon>Prevotellaceae</taxon>
        <taxon>Hoylesella</taxon>
    </lineage>
</organism>
<dbReference type="EMBL" id="AWET01000024">
    <property type="protein sequence ID" value="ERK01688.1"/>
    <property type="molecule type" value="Genomic_DNA"/>
</dbReference>
<evidence type="ECO:0000313" key="2">
    <source>
        <dbReference type="EMBL" id="ERK01688.1"/>
    </source>
</evidence>
<keyword evidence="1" id="KW-0812">Transmembrane</keyword>
<keyword evidence="3" id="KW-1185">Reference proteome</keyword>
<feature type="transmembrane region" description="Helical" evidence="1">
    <location>
        <begin position="246"/>
        <end position="264"/>
    </location>
</feature>
<name>U2LB32_9BACT</name>